<dbReference type="Pfam" id="PF11104">
    <property type="entry name" value="PilM_2"/>
    <property type="match status" value="1"/>
</dbReference>
<dbReference type="Gene3D" id="3.30.420.40">
    <property type="match status" value="2"/>
</dbReference>
<proteinExistence type="predicted"/>
<dbReference type="InterPro" id="IPR043129">
    <property type="entry name" value="ATPase_NBD"/>
</dbReference>
<dbReference type="Gene3D" id="3.30.1490.300">
    <property type="match status" value="1"/>
</dbReference>
<dbReference type="PANTHER" id="PTHR32432:SF3">
    <property type="entry name" value="ETHANOLAMINE UTILIZATION PROTEIN EUTJ"/>
    <property type="match status" value="1"/>
</dbReference>
<dbReference type="PANTHER" id="PTHR32432">
    <property type="entry name" value="CELL DIVISION PROTEIN FTSA-RELATED"/>
    <property type="match status" value="1"/>
</dbReference>
<dbReference type="PIRSF" id="PIRSF019169">
    <property type="entry name" value="PilM"/>
    <property type="match status" value="1"/>
</dbReference>
<name>A0A1G2F1C7_9BACT</name>
<dbReference type="SUPFAM" id="SSF53067">
    <property type="entry name" value="Actin-like ATPase domain"/>
    <property type="match status" value="2"/>
</dbReference>
<evidence type="ECO:0000313" key="2">
    <source>
        <dbReference type="Proteomes" id="UP000176787"/>
    </source>
</evidence>
<gene>
    <name evidence="1" type="ORF">A3H02_01580</name>
</gene>
<dbReference type="EMBL" id="MHMS01000022">
    <property type="protein sequence ID" value="OGZ31737.1"/>
    <property type="molecule type" value="Genomic_DNA"/>
</dbReference>
<evidence type="ECO:0008006" key="3">
    <source>
        <dbReference type="Google" id="ProtNLM"/>
    </source>
</evidence>
<comment type="caution">
    <text evidence="1">The sequence shown here is derived from an EMBL/GenBank/DDBJ whole genome shotgun (WGS) entry which is preliminary data.</text>
</comment>
<dbReference type="NCBIfam" id="TIGR01175">
    <property type="entry name" value="pilM"/>
    <property type="match status" value="1"/>
</dbReference>
<sequence length="359" mass="40858">MKLTDLIPPPEYLMMRGVGIDVSDRSIKFVEFEKNKSYLRLKKFGEEILEEGIIINGEIKKKEELVSFLKKIRQVRGFTHVVFSLPEEKAFLSLVELPKMSEEEIKISLSFQIEQYVPLKKENIIFDFEITSSSLKSDHFDVLLLAFPKNIVYDYYEVFERAGFAPIAIELESLSLARSLVPEDNKENILIIDFGKTRTTFSVLRGHSLRFTSTIPLGGRDLEKLIARAMGVNPFEAEKIKKDFSLTGLKKKGGIYEAILPILSSLEDEIRKHQDYWQNHLLHQSKEKSGIKEIILAGGDANLSGLPEYLSQRLLIPARLGNPWIKVGSFEDYVPEIRKSESLAYSVAIGLALRGFQGE</sequence>
<evidence type="ECO:0000313" key="1">
    <source>
        <dbReference type="EMBL" id="OGZ31737.1"/>
    </source>
</evidence>
<dbReference type="CDD" id="cd24049">
    <property type="entry name" value="ASKHA_NBD_PilM"/>
    <property type="match status" value="1"/>
</dbReference>
<accession>A0A1G2F1C7</accession>
<dbReference type="Proteomes" id="UP000176787">
    <property type="component" value="Unassembled WGS sequence"/>
</dbReference>
<protein>
    <recommendedName>
        <fullName evidence="3">SHS2 domain-containing protein</fullName>
    </recommendedName>
</protein>
<reference evidence="1 2" key="1">
    <citation type="journal article" date="2016" name="Nat. Commun.">
        <title>Thousands of microbial genomes shed light on interconnected biogeochemical processes in an aquifer system.</title>
        <authorList>
            <person name="Anantharaman K."/>
            <person name="Brown C.T."/>
            <person name="Hug L.A."/>
            <person name="Sharon I."/>
            <person name="Castelle C.J."/>
            <person name="Probst A.J."/>
            <person name="Thomas B.C."/>
            <person name="Singh A."/>
            <person name="Wilkins M.J."/>
            <person name="Karaoz U."/>
            <person name="Brodie E.L."/>
            <person name="Williams K.H."/>
            <person name="Hubbard S.S."/>
            <person name="Banfield J.F."/>
        </authorList>
    </citation>
    <scope>NUCLEOTIDE SEQUENCE [LARGE SCALE GENOMIC DNA]</scope>
</reference>
<dbReference type="AlphaFoldDB" id="A0A1G2F1C7"/>
<organism evidence="1 2">
    <name type="scientific">Candidatus Niyogibacteria bacterium RIFCSPLOWO2_12_FULL_41_13</name>
    <dbReference type="NCBI Taxonomy" id="1801726"/>
    <lineage>
        <taxon>Bacteria</taxon>
        <taxon>Candidatus Niyogiibacteriota</taxon>
    </lineage>
</organism>
<dbReference type="STRING" id="1801726.A3H02_01580"/>
<dbReference type="InterPro" id="IPR050696">
    <property type="entry name" value="FtsA/MreB"/>
</dbReference>
<dbReference type="InterPro" id="IPR005883">
    <property type="entry name" value="PilM"/>
</dbReference>